<dbReference type="InterPro" id="IPR036259">
    <property type="entry name" value="MFS_trans_sf"/>
</dbReference>
<feature type="transmembrane region" description="Helical" evidence="6">
    <location>
        <begin position="23"/>
        <end position="45"/>
    </location>
</feature>
<dbReference type="PANTHER" id="PTHR43791:SF9">
    <property type="entry name" value="MAJOR FACILITATOR-TYPE TRANSPORTER HXNP"/>
    <property type="match status" value="1"/>
</dbReference>
<evidence type="ECO:0000256" key="5">
    <source>
        <dbReference type="ARBA" id="ARBA00023136"/>
    </source>
</evidence>
<evidence type="ECO:0000259" key="7">
    <source>
        <dbReference type="PROSITE" id="PS50850"/>
    </source>
</evidence>
<feature type="transmembrane region" description="Helical" evidence="6">
    <location>
        <begin position="214"/>
        <end position="232"/>
    </location>
</feature>
<sequence>MSNLGNAKTNGFDTDMGFKGNEYSLLLLLFYIPNAIFDLPLNLLTKRFSGRIVLSSLCVGWGAMSILQVACKNFAGMLAVRLILGAFEAGFFAGVIFMLTLFYTRGELGLRIALFFGSAVVAAAFSGLLAYGVFQIEHTVLKGWQYLFLIEGSMTVLTGLFGFYWIPESPATGRWFTPAEKAAALARSLRDSSREVDTKFSWTEAFESWRDWKMILFTIISLTYPIVQRLGYSTIKTNLWTVAPNCVGFVVLVTIAWSSDHFRERTYHLVLALSIGMVGLIILATIDVLRNPGVAYFACFLLASGAYVPSCLVHSWHNNNNLSENSRAATTGIFVGLSNLAGVLSAGTFRVEYAPKYIPTLVATACASGTCIVVTLVLGTWMKRENARRDREQGVQVEAGDVDTGLLGEGQNSPDWRYFT</sequence>
<feature type="transmembrane region" description="Helical" evidence="6">
    <location>
        <begin position="52"/>
        <end position="70"/>
    </location>
</feature>
<reference evidence="8 9" key="1">
    <citation type="submission" date="2024-02" db="EMBL/GenBank/DDBJ databases">
        <title>Discinaceae phylogenomics.</title>
        <authorList>
            <person name="Dirks A.C."/>
            <person name="James T.Y."/>
        </authorList>
    </citation>
    <scope>NUCLEOTIDE SEQUENCE [LARGE SCALE GENOMIC DNA]</scope>
    <source>
        <strain evidence="8 9">ACD0624</strain>
    </source>
</reference>
<dbReference type="Proteomes" id="UP001447188">
    <property type="component" value="Unassembled WGS sequence"/>
</dbReference>
<proteinExistence type="predicted"/>
<dbReference type="Pfam" id="PF07690">
    <property type="entry name" value="MFS_1"/>
    <property type="match status" value="1"/>
</dbReference>
<dbReference type="InterPro" id="IPR020846">
    <property type="entry name" value="MFS_dom"/>
</dbReference>
<evidence type="ECO:0000256" key="6">
    <source>
        <dbReference type="SAM" id="Phobius"/>
    </source>
</evidence>
<feature type="transmembrane region" description="Helical" evidence="6">
    <location>
        <begin position="269"/>
        <end position="289"/>
    </location>
</feature>
<evidence type="ECO:0000256" key="2">
    <source>
        <dbReference type="ARBA" id="ARBA00022448"/>
    </source>
</evidence>
<feature type="domain" description="Major facilitator superfamily (MFS) profile" evidence="7">
    <location>
        <begin position="1"/>
        <end position="383"/>
    </location>
</feature>
<feature type="transmembrane region" description="Helical" evidence="6">
    <location>
        <begin position="328"/>
        <end position="351"/>
    </location>
</feature>
<comment type="subcellular location">
    <subcellularLocation>
        <location evidence="1">Membrane</location>
        <topology evidence="1">Multi-pass membrane protein</topology>
    </subcellularLocation>
</comment>
<dbReference type="InterPro" id="IPR011701">
    <property type="entry name" value="MFS"/>
</dbReference>
<keyword evidence="9" id="KW-1185">Reference proteome</keyword>
<protein>
    <recommendedName>
        <fullName evidence="7">Major facilitator superfamily (MFS) profile domain-containing protein</fullName>
    </recommendedName>
</protein>
<feature type="transmembrane region" description="Helical" evidence="6">
    <location>
        <begin position="295"/>
        <end position="316"/>
    </location>
</feature>
<dbReference type="PROSITE" id="PS50850">
    <property type="entry name" value="MFS"/>
    <property type="match status" value="1"/>
</dbReference>
<dbReference type="PANTHER" id="PTHR43791">
    <property type="entry name" value="PERMEASE-RELATED"/>
    <property type="match status" value="1"/>
</dbReference>
<name>A0ABR3GIP5_9PEZI</name>
<feature type="transmembrane region" description="Helical" evidence="6">
    <location>
        <begin position="112"/>
        <end position="134"/>
    </location>
</feature>
<evidence type="ECO:0000313" key="9">
    <source>
        <dbReference type="Proteomes" id="UP001447188"/>
    </source>
</evidence>
<feature type="transmembrane region" description="Helical" evidence="6">
    <location>
        <begin position="146"/>
        <end position="166"/>
    </location>
</feature>
<feature type="transmembrane region" description="Helical" evidence="6">
    <location>
        <begin position="82"/>
        <end position="103"/>
    </location>
</feature>
<evidence type="ECO:0000313" key="8">
    <source>
        <dbReference type="EMBL" id="KAL0635708.1"/>
    </source>
</evidence>
<feature type="transmembrane region" description="Helical" evidence="6">
    <location>
        <begin position="238"/>
        <end position="257"/>
    </location>
</feature>
<evidence type="ECO:0000256" key="3">
    <source>
        <dbReference type="ARBA" id="ARBA00022692"/>
    </source>
</evidence>
<comment type="caution">
    <text evidence="8">The sequence shown here is derived from an EMBL/GenBank/DDBJ whole genome shotgun (WGS) entry which is preliminary data.</text>
</comment>
<keyword evidence="5 6" id="KW-0472">Membrane</keyword>
<feature type="transmembrane region" description="Helical" evidence="6">
    <location>
        <begin position="357"/>
        <end position="381"/>
    </location>
</feature>
<evidence type="ECO:0000256" key="1">
    <source>
        <dbReference type="ARBA" id="ARBA00004141"/>
    </source>
</evidence>
<dbReference type="Gene3D" id="1.20.1250.20">
    <property type="entry name" value="MFS general substrate transporter like domains"/>
    <property type="match status" value="2"/>
</dbReference>
<dbReference type="SUPFAM" id="SSF103473">
    <property type="entry name" value="MFS general substrate transporter"/>
    <property type="match status" value="1"/>
</dbReference>
<organism evidence="8 9">
    <name type="scientific">Discina gigas</name>
    <dbReference type="NCBI Taxonomy" id="1032678"/>
    <lineage>
        <taxon>Eukaryota</taxon>
        <taxon>Fungi</taxon>
        <taxon>Dikarya</taxon>
        <taxon>Ascomycota</taxon>
        <taxon>Pezizomycotina</taxon>
        <taxon>Pezizomycetes</taxon>
        <taxon>Pezizales</taxon>
        <taxon>Discinaceae</taxon>
        <taxon>Discina</taxon>
    </lineage>
</organism>
<accession>A0ABR3GIP5</accession>
<keyword evidence="2" id="KW-0813">Transport</keyword>
<keyword evidence="4 6" id="KW-1133">Transmembrane helix</keyword>
<keyword evidence="3 6" id="KW-0812">Transmembrane</keyword>
<dbReference type="EMBL" id="JBBBZM010000064">
    <property type="protein sequence ID" value="KAL0635708.1"/>
    <property type="molecule type" value="Genomic_DNA"/>
</dbReference>
<gene>
    <name evidence="8" type="ORF">Q9L58_005343</name>
</gene>
<evidence type="ECO:0000256" key="4">
    <source>
        <dbReference type="ARBA" id="ARBA00022989"/>
    </source>
</evidence>